<keyword evidence="10" id="KW-1185">Reference proteome</keyword>
<dbReference type="GO" id="GO:0008982">
    <property type="term" value="F:protein-N(PI)-phosphohistidine-sugar phosphotransferase activity"/>
    <property type="evidence" value="ECO:0007669"/>
    <property type="project" value="InterPro"/>
</dbReference>
<proteinExistence type="predicted"/>
<evidence type="ECO:0000259" key="8">
    <source>
        <dbReference type="PROSITE" id="PS51101"/>
    </source>
</evidence>
<evidence type="ECO:0000313" key="9">
    <source>
        <dbReference type="EMBL" id="AXY25775.1"/>
    </source>
</evidence>
<evidence type="ECO:0000256" key="5">
    <source>
        <dbReference type="ARBA" id="ARBA00022679"/>
    </source>
</evidence>
<dbReference type="AlphaFoldDB" id="A0A347WL18"/>
<dbReference type="GO" id="GO:0009401">
    <property type="term" value="P:phosphoenolpyruvate-dependent sugar phosphotransferase system"/>
    <property type="evidence" value="ECO:0007669"/>
    <property type="project" value="UniProtKB-KW"/>
</dbReference>
<dbReference type="EMBL" id="CP023434">
    <property type="protein sequence ID" value="AXY25775.1"/>
    <property type="molecule type" value="Genomic_DNA"/>
</dbReference>
<evidence type="ECO:0000256" key="1">
    <source>
        <dbReference type="ARBA" id="ARBA00004496"/>
    </source>
</evidence>
<keyword evidence="5" id="KW-0808">Transferase</keyword>
<dbReference type="Proteomes" id="UP000263232">
    <property type="component" value="Chromosome"/>
</dbReference>
<dbReference type="InterPro" id="IPR036667">
    <property type="entry name" value="PTS_IIB_sorbose-sp_sf"/>
</dbReference>
<evidence type="ECO:0000256" key="7">
    <source>
        <dbReference type="ARBA" id="ARBA00022777"/>
    </source>
</evidence>
<feature type="domain" description="PTS EIIB type-4" evidence="8">
    <location>
        <begin position="1"/>
        <end position="75"/>
    </location>
</feature>
<dbReference type="GO" id="GO:0005737">
    <property type="term" value="C:cytoplasm"/>
    <property type="evidence" value="ECO:0007669"/>
    <property type="project" value="UniProtKB-SubCell"/>
</dbReference>
<organism evidence="9 10">
    <name type="scientific">Suicoccus acidiformans</name>
    <dbReference type="NCBI Taxonomy" id="2036206"/>
    <lineage>
        <taxon>Bacteria</taxon>
        <taxon>Bacillati</taxon>
        <taxon>Bacillota</taxon>
        <taxon>Bacilli</taxon>
        <taxon>Lactobacillales</taxon>
        <taxon>Aerococcaceae</taxon>
        <taxon>Suicoccus</taxon>
    </lineage>
</organism>
<evidence type="ECO:0000256" key="2">
    <source>
        <dbReference type="ARBA" id="ARBA00022448"/>
    </source>
</evidence>
<dbReference type="OrthoDB" id="9788818at2"/>
<gene>
    <name evidence="9" type="ORF">CL176_07075</name>
</gene>
<evidence type="ECO:0000313" key="10">
    <source>
        <dbReference type="Proteomes" id="UP000263232"/>
    </source>
</evidence>
<evidence type="ECO:0000256" key="4">
    <source>
        <dbReference type="ARBA" id="ARBA00022597"/>
    </source>
</evidence>
<name>A0A347WL18_9LACT</name>
<dbReference type="GO" id="GO:0016301">
    <property type="term" value="F:kinase activity"/>
    <property type="evidence" value="ECO:0007669"/>
    <property type="project" value="UniProtKB-KW"/>
</dbReference>
<dbReference type="KEGG" id="abae:CL176_07075"/>
<dbReference type="SUPFAM" id="SSF52728">
    <property type="entry name" value="PTS IIb component"/>
    <property type="match status" value="1"/>
</dbReference>
<evidence type="ECO:0000256" key="3">
    <source>
        <dbReference type="ARBA" id="ARBA00022490"/>
    </source>
</evidence>
<comment type="subcellular location">
    <subcellularLocation>
        <location evidence="1">Cytoplasm</location>
    </subcellularLocation>
</comment>
<dbReference type="Gene3D" id="3.40.35.10">
    <property type="entry name" value="Phosphotransferase system, sorbose subfamily IIB component"/>
    <property type="match status" value="1"/>
</dbReference>
<keyword evidence="4" id="KW-0762">Sugar transport</keyword>
<dbReference type="InterPro" id="IPR004720">
    <property type="entry name" value="PTS_IIB_sorbose-sp"/>
</dbReference>
<keyword evidence="2" id="KW-0813">Transport</keyword>
<dbReference type="PROSITE" id="PS51101">
    <property type="entry name" value="PTS_EIIB_TYPE_4"/>
    <property type="match status" value="1"/>
</dbReference>
<keyword evidence="7" id="KW-0418">Kinase</keyword>
<protein>
    <recommendedName>
        <fullName evidence="8">PTS EIIB type-4 domain-containing protein</fullName>
    </recommendedName>
</protein>
<accession>A0A347WL18</accession>
<dbReference type="Pfam" id="PF03830">
    <property type="entry name" value="PTSIIB_sorb"/>
    <property type="match status" value="1"/>
</dbReference>
<sequence>MDWKPDTGVQFDAVNLGSMAHTEGKTMVSRAISVDQDDIQTLKGIQDRGVKFDMRKALDDSPENLEHLLKKDNLI</sequence>
<keyword evidence="6" id="KW-0598">Phosphotransferase system</keyword>
<keyword evidence="3" id="KW-0963">Cytoplasm</keyword>
<reference evidence="9 10" key="1">
    <citation type="submission" date="2017-09" db="EMBL/GenBank/DDBJ databases">
        <title>Complete genome sequence of Oxytococcus suis strain ZY16052.</title>
        <authorList>
            <person name="Li F."/>
        </authorList>
    </citation>
    <scope>NUCLEOTIDE SEQUENCE [LARGE SCALE GENOMIC DNA]</scope>
    <source>
        <strain evidence="9 10">ZY16052</strain>
    </source>
</reference>
<evidence type="ECO:0000256" key="6">
    <source>
        <dbReference type="ARBA" id="ARBA00022683"/>
    </source>
</evidence>